<proteinExistence type="predicted"/>
<protein>
    <submittedName>
        <fullName evidence="1">Uncharacterized protein</fullName>
    </submittedName>
</protein>
<dbReference type="Proteomes" id="UP001054837">
    <property type="component" value="Unassembled WGS sequence"/>
</dbReference>
<dbReference type="AlphaFoldDB" id="A0AAV4TKQ4"/>
<accession>A0AAV4TKQ4</accession>
<dbReference type="EMBL" id="BPLQ01009658">
    <property type="protein sequence ID" value="GIY45789.1"/>
    <property type="molecule type" value="Genomic_DNA"/>
</dbReference>
<organism evidence="1 2">
    <name type="scientific">Caerostris darwini</name>
    <dbReference type="NCBI Taxonomy" id="1538125"/>
    <lineage>
        <taxon>Eukaryota</taxon>
        <taxon>Metazoa</taxon>
        <taxon>Ecdysozoa</taxon>
        <taxon>Arthropoda</taxon>
        <taxon>Chelicerata</taxon>
        <taxon>Arachnida</taxon>
        <taxon>Araneae</taxon>
        <taxon>Araneomorphae</taxon>
        <taxon>Entelegynae</taxon>
        <taxon>Araneoidea</taxon>
        <taxon>Araneidae</taxon>
        <taxon>Caerostris</taxon>
    </lineage>
</organism>
<evidence type="ECO:0000313" key="1">
    <source>
        <dbReference type="EMBL" id="GIY45789.1"/>
    </source>
</evidence>
<comment type="caution">
    <text evidence="1">The sequence shown here is derived from an EMBL/GenBank/DDBJ whole genome shotgun (WGS) entry which is preliminary data.</text>
</comment>
<reference evidence="1 2" key="1">
    <citation type="submission" date="2021-06" db="EMBL/GenBank/DDBJ databases">
        <title>Caerostris darwini draft genome.</title>
        <authorList>
            <person name="Kono N."/>
            <person name="Arakawa K."/>
        </authorList>
    </citation>
    <scope>NUCLEOTIDE SEQUENCE [LARGE SCALE GENOMIC DNA]</scope>
</reference>
<evidence type="ECO:0000313" key="2">
    <source>
        <dbReference type="Proteomes" id="UP001054837"/>
    </source>
</evidence>
<gene>
    <name evidence="1" type="ORF">CDAR_544191</name>
</gene>
<sequence length="106" mass="12205">MNRVSRKSYKQNTEVPSYVSPSFFHLHLLSSILRRFVVGKRFESLCIDGALFEFQCERFSYTVCCVCSRLHGCCAQQEECASPSPSVLQRYTAILFFCWVVGDIMD</sequence>
<name>A0AAV4TKQ4_9ARAC</name>
<keyword evidence="2" id="KW-1185">Reference proteome</keyword>